<organism evidence="10 11">
    <name type="scientific">Staphylococcus agnetis</name>
    <dbReference type="NCBI Taxonomy" id="985762"/>
    <lineage>
        <taxon>Bacteria</taxon>
        <taxon>Bacillati</taxon>
        <taxon>Bacillota</taxon>
        <taxon>Bacilli</taxon>
        <taxon>Bacillales</taxon>
        <taxon>Staphylococcaceae</taxon>
        <taxon>Staphylococcus</taxon>
    </lineage>
</organism>
<dbReference type="Pfam" id="PF02687">
    <property type="entry name" value="FtsX"/>
    <property type="match status" value="1"/>
</dbReference>
<reference evidence="10" key="1">
    <citation type="submission" date="2022-03" db="EMBL/GenBank/DDBJ databases">
        <title>Comparative Genomics of East African Camel-Associated Staphylococcaceae spp.: Diversity and Inheritance of Traits Involved in Host-Pathogen Interactions.</title>
        <authorList>
            <person name="Akarsu H."/>
            <person name="Liljander A."/>
            <person name="Younan M."/>
            <person name="Brodard I."/>
            <person name="Glucks I."/>
            <person name="Labroussaa F."/>
            <person name="Overesch G."/>
            <person name="Kuhnert P."/>
            <person name="Perreten V."/>
            <person name="Drexler J.F."/>
            <person name="Corman V.M."/>
            <person name="Falquet L."/>
            <person name="Jores J."/>
        </authorList>
    </citation>
    <scope>NUCLEOTIDE SEQUENCE</scope>
    <source>
        <strain evidence="10">IVB6197</strain>
    </source>
</reference>
<sequence>MSGTSGSHHSYFRWAYSKRRGKVANTNHFTATDIDMARQVKGVKDVKIKTNDENGLTSKASSTNKKTDIAIKPVSSTKDVEEGQGFTKDDNDMTARVATISSDVADTLFKGDAIGKTIYIDGMGFTVKGIHDEFMTPNLVQVPTKTVKRYLPTLTSSLPQLEVTFQESMSKKEVGNAVADKLNKNGSAVGDGTYQYTDLEALMKNINNVFDAITYFVAAVAGISLFIAGIGVMNVMYISVAERTEEIAIRRAFGAKGRDIELQFLTESIILCLIGGVIGLVIGMGIASIVDALTPDYIRSSVTLGSVLLAVGVSSFIGIVFGWIPARAASKKELINIIK</sequence>
<keyword evidence="2" id="KW-1003">Cell membrane</keyword>
<evidence type="ECO:0000259" key="8">
    <source>
        <dbReference type="Pfam" id="PF02687"/>
    </source>
</evidence>
<proteinExistence type="inferred from homology"/>
<evidence type="ECO:0000256" key="5">
    <source>
        <dbReference type="ARBA" id="ARBA00023136"/>
    </source>
</evidence>
<evidence type="ECO:0000256" key="7">
    <source>
        <dbReference type="SAM" id="Phobius"/>
    </source>
</evidence>
<evidence type="ECO:0000256" key="3">
    <source>
        <dbReference type="ARBA" id="ARBA00022692"/>
    </source>
</evidence>
<feature type="transmembrane region" description="Helical" evidence="7">
    <location>
        <begin position="262"/>
        <end position="290"/>
    </location>
</feature>
<protein>
    <submittedName>
        <fullName evidence="10">FtsX-like permease family protein</fullName>
    </submittedName>
</protein>
<dbReference type="EMBL" id="CP094809">
    <property type="protein sequence ID" value="UXU57577.1"/>
    <property type="molecule type" value="Genomic_DNA"/>
</dbReference>
<dbReference type="GO" id="GO:0005886">
    <property type="term" value="C:plasma membrane"/>
    <property type="evidence" value="ECO:0007669"/>
    <property type="project" value="UniProtKB-SubCell"/>
</dbReference>
<feature type="domain" description="ABC3 transporter permease C-terminal" evidence="8">
    <location>
        <begin position="219"/>
        <end position="333"/>
    </location>
</feature>
<dbReference type="AlphaFoldDB" id="A0ABD7TVD7"/>
<keyword evidence="3 7" id="KW-0812">Transmembrane</keyword>
<evidence type="ECO:0000256" key="4">
    <source>
        <dbReference type="ARBA" id="ARBA00022989"/>
    </source>
</evidence>
<keyword evidence="4 7" id="KW-1133">Transmembrane helix</keyword>
<gene>
    <name evidence="10" type="ORF">MUA95_01850</name>
</gene>
<dbReference type="InterPro" id="IPR050250">
    <property type="entry name" value="Macrolide_Exporter_MacB"/>
</dbReference>
<keyword evidence="5 7" id="KW-0472">Membrane</keyword>
<accession>A0ABD7TVD7</accession>
<feature type="transmembrane region" description="Helical" evidence="7">
    <location>
        <begin position="213"/>
        <end position="241"/>
    </location>
</feature>
<dbReference type="PANTHER" id="PTHR30572:SF4">
    <property type="entry name" value="ABC TRANSPORTER PERMEASE YTRF"/>
    <property type="match status" value="1"/>
</dbReference>
<name>A0ABD7TVD7_9STAP</name>
<dbReference type="Pfam" id="PF12704">
    <property type="entry name" value="MacB_PCD"/>
    <property type="match status" value="1"/>
</dbReference>
<evidence type="ECO:0000313" key="11">
    <source>
        <dbReference type="Proteomes" id="UP001065705"/>
    </source>
</evidence>
<dbReference type="InterPro" id="IPR025857">
    <property type="entry name" value="MacB_PCD"/>
</dbReference>
<evidence type="ECO:0000256" key="2">
    <source>
        <dbReference type="ARBA" id="ARBA00022475"/>
    </source>
</evidence>
<dbReference type="PANTHER" id="PTHR30572">
    <property type="entry name" value="MEMBRANE COMPONENT OF TRANSPORTER-RELATED"/>
    <property type="match status" value="1"/>
</dbReference>
<evidence type="ECO:0000256" key="1">
    <source>
        <dbReference type="ARBA" id="ARBA00004651"/>
    </source>
</evidence>
<evidence type="ECO:0000259" key="9">
    <source>
        <dbReference type="Pfam" id="PF12704"/>
    </source>
</evidence>
<dbReference type="RefSeq" id="WP_262626586.1">
    <property type="nucleotide sequence ID" value="NZ_CP094809.1"/>
</dbReference>
<evidence type="ECO:0000313" key="10">
    <source>
        <dbReference type="EMBL" id="UXU57577.1"/>
    </source>
</evidence>
<comment type="subcellular location">
    <subcellularLocation>
        <location evidence="1">Cell membrane</location>
        <topology evidence="1">Multi-pass membrane protein</topology>
    </subcellularLocation>
</comment>
<dbReference type="Proteomes" id="UP001065705">
    <property type="component" value="Chromosome"/>
</dbReference>
<feature type="transmembrane region" description="Helical" evidence="7">
    <location>
        <begin position="302"/>
        <end position="324"/>
    </location>
</feature>
<comment type="similarity">
    <text evidence="6">Belongs to the ABC-4 integral membrane protein family.</text>
</comment>
<evidence type="ECO:0000256" key="6">
    <source>
        <dbReference type="ARBA" id="ARBA00038076"/>
    </source>
</evidence>
<dbReference type="InterPro" id="IPR003838">
    <property type="entry name" value="ABC3_permease_C"/>
</dbReference>
<feature type="domain" description="MacB-like periplasmic core" evidence="9">
    <location>
        <begin position="24"/>
        <end position="179"/>
    </location>
</feature>